<evidence type="ECO:0000313" key="2">
    <source>
        <dbReference type="Proteomes" id="UP001356427"/>
    </source>
</evidence>
<reference evidence="1 2" key="1">
    <citation type="submission" date="2021-04" db="EMBL/GenBank/DDBJ databases">
        <authorList>
            <person name="De Guttry C."/>
            <person name="Zahm M."/>
            <person name="Klopp C."/>
            <person name="Cabau C."/>
            <person name="Louis A."/>
            <person name="Berthelot C."/>
            <person name="Parey E."/>
            <person name="Roest Crollius H."/>
            <person name="Montfort J."/>
            <person name="Robinson-Rechavi M."/>
            <person name="Bucao C."/>
            <person name="Bouchez O."/>
            <person name="Gislard M."/>
            <person name="Lluch J."/>
            <person name="Milhes M."/>
            <person name="Lampietro C."/>
            <person name="Lopez Roques C."/>
            <person name="Donnadieu C."/>
            <person name="Braasch I."/>
            <person name="Desvignes T."/>
            <person name="Postlethwait J."/>
            <person name="Bobe J."/>
            <person name="Wedekind C."/>
            <person name="Guiguen Y."/>
        </authorList>
    </citation>
    <scope>NUCLEOTIDE SEQUENCE [LARGE SCALE GENOMIC DNA]</scope>
    <source>
        <strain evidence="1">Cs_M1</strain>
        <tissue evidence="1">Blood</tissue>
    </source>
</reference>
<sequence length="178" mass="19395">MPEDALIRHLLRLSNQHSYAGGGLLDFGVDCLGGKLSSKGKLPSNLNCPATQVPYLAAMKFSLAALVVMFALAHGSQAAQSPEFEKLAQYFQDLSAQLTSTTQELVQKIQAETFLEDGKAQLQQIQAKLAPLADNMQAQLKPLAENMQAQLKPLVDNVQAQIEDLFRKVMDQTKALGQ</sequence>
<dbReference type="SUPFAM" id="SSF58113">
    <property type="entry name" value="Apolipoprotein A-I"/>
    <property type="match status" value="1"/>
</dbReference>
<gene>
    <name evidence="1" type="ORF">J4Q44_G00061930</name>
</gene>
<evidence type="ECO:0000313" key="1">
    <source>
        <dbReference type="EMBL" id="KAK6323854.1"/>
    </source>
</evidence>
<protein>
    <recommendedName>
        <fullName evidence="3">Type-4 ice-structuring protein LS-12-like</fullName>
    </recommendedName>
</protein>
<accession>A0AAN8R553</accession>
<organism evidence="1 2">
    <name type="scientific">Coregonus suidteri</name>
    <dbReference type="NCBI Taxonomy" id="861788"/>
    <lineage>
        <taxon>Eukaryota</taxon>
        <taxon>Metazoa</taxon>
        <taxon>Chordata</taxon>
        <taxon>Craniata</taxon>
        <taxon>Vertebrata</taxon>
        <taxon>Euteleostomi</taxon>
        <taxon>Actinopterygii</taxon>
        <taxon>Neopterygii</taxon>
        <taxon>Teleostei</taxon>
        <taxon>Protacanthopterygii</taxon>
        <taxon>Salmoniformes</taxon>
        <taxon>Salmonidae</taxon>
        <taxon>Coregoninae</taxon>
        <taxon>Coregonus</taxon>
    </lineage>
</organism>
<dbReference type="Proteomes" id="UP001356427">
    <property type="component" value="Unassembled WGS sequence"/>
</dbReference>
<name>A0AAN8R553_9TELE</name>
<dbReference type="Gene3D" id="6.10.250.100">
    <property type="match status" value="2"/>
</dbReference>
<dbReference type="AlphaFoldDB" id="A0AAN8R553"/>
<comment type="caution">
    <text evidence="1">The sequence shown here is derived from an EMBL/GenBank/DDBJ whole genome shotgun (WGS) entry which is preliminary data.</text>
</comment>
<dbReference type="EMBL" id="JAGTTL010000004">
    <property type="protein sequence ID" value="KAK6323854.1"/>
    <property type="molecule type" value="Genomic_DNA"/>
</dbReference>
<keyword evidence="2" id="KW-1185">Reference proteome</keyword>
<proteinExistence type="predicted"/>
<evidence type="ECO:0008006" key="3">
    <source>
        <dbReference type="Google" id="ProtNLM"/>
    </source>
</evidence>